<keyword evidence="2" id="KW-0812">Transmembrane</keyword>
<dbReference type="Proteomes" id="UP001150941">
    <property type="component" value="Unassembled WGS sequence"/>
</dbReference>
<reference evidence="3" key="2">
    <citation type="journal article" date="2023" name="IMA Fungus">
        <title>Comparative genomic study of the Penicillium genus elucidates a diverse pangenome and 15 lateral gene transfer events.</title>
        <authorList>
            <person name="Petersen C."/>
            <person name="Sorensen T."/>
            <person name="Nielsen M.R."/>
            <person name="Sondergaard T.E."/>
            <person name="Sorensen J.L."/>
            <person name="Fitzpatrick D.A."/>
            <person name="Frisvad J.C."/>
            <person name="Nielsen K.L."/>
        </authorList>
    </citation>
    <scope>NUCLEOTIDE SEQUENCE</scope>
    <source>
        <strain evidence="3">IBT 19713</strain>
    </source>
</reference>
<dbReference type="AlphaFoldDB" id="A0A9W9TYT2"/>
<keyword evidence="4" id="KW-1185">Reference proteome</keyword>
<sequence length="149" mass="16619">MEESSGVDALEGPLFMLRTIFNVFWKPFIWLLSWIVALVYILASPVLALANGLLTVAGLPLRILLKFEAFLYYATGAVLTGASVGLLLYFTNTALFQLLQRHNSTEPPLLEDSESVKDEPIDWESKWTDPSPKLSSTIVEEEENSQDSP</sequence>
<proteinExistence type="predicted"/>
<evidence type="ECO:0000256" key="1">
    <source>
        <dbReference type="SAM" id="MobiDB-lite"/>
    </source>
</evidence>
<keyword evidence="2" id="KW-1133">Transmembrane helix</keyword>
<keyword evidence="2" id="KW-0472">Membrane</keyword>
<gene>
    <name evidence="3" type="ORF">N7468_000395</name>
</gene>
<feature type="region of interest" description="Disordered" evidence="1">
    <location>
        <begin position="106"/>
        <end position="149"/>
    </location>
</feature>
<feature type="compositionally biased region" description="Basic and acidic residues" evidence="1">
    <location>
        <begin position="114"/>
        <end position="127"/>
    </location>
</feature>
<accession>A0A9W9TYT2</accession>
<name>A0A9W9TYT2_9EURO</name>
<dbReference type="RefSeq" id="XP_058335723.1">
    <property type="nucleotide sequence ID" value="XM_058469692.1"/>
</dbReference>
<evidence type="ECO:0000313" key="4">
    <source>
        <dbReference type="Proteomes" id="UP001150941"/>
    </source>
</evidence>
<feature type="compositionally biased region" description="Acidic residues" evidence="1">
    <location>
        <begin position="139"/>
        <end position="149"/>
    </location>
</feature>
<feature type="transmembrane region" description="Helical" evidence="2">
    <location>
        <begin position="70"/>
        <end position="91"/>
    </location>
</feature>
<dbReference type="GeneID" id="83196995"/>
<dbReference type="OrthoDB" id="4430381at2759"/>
<dbReference type="EMBL" id="JAPQKS010000001">
    <property type="protein sequence ID" value="KAJ5248944.1"/>
    <property type="molecule type" value="Genomic_DNA"/>
</dbReference>
<evidence type="ECO:0000313" key="3">
    <source>
        <dbReference type="EMBL" id="KAJ5248944.1"/>
    </source>
</evidence>
<feature type="transmembrane region" description="Helical" evidence="2">
    <location>
        <begin position="28"/>
        <end position="50"/>
    </location>
</feature>
<evidence type="ECO:0000256" key="2">
    <source>
        <dbReference type="SAM" id="Phobius"/>
    </source>
</evidence>
<comment type="caution">
    <text evidence="3">The sequence shown here is derived from an EMBL/GenBank/DDBJ whole genome shotgun (WGS) entry which is preliminary data.</text>
</comment>
<reference evidence="3" key="1">
    <citation type="submission" date="2022-11" db="EMBL/GenBank/DDBJ databases">
        <authorList>
            <person name="Petersen C."/>
        </authorList>
    </citation>
    <scope>NUCLEOTIDE SEQUENCE</scope>
    <source>
        <strain evidence="3">IBT 19713</strain>
    </source>
</reference>
<protein>
    <submittedName>
        <fullName evidence="3">Uncharacterized protein</fullName>
    </submittedName>
</protein>
<organism evidence="3 4">
    <name type="scientific">Penicillium chermesinum</name>
    <dbReference type="NCBI Taxonomy" id="63820"/>
    <lineage>
        <taxon>Eukaryota</taxon>
        <taxon>Fungi</taxon>
        <taxon>Dikarya</taxon>
        <taxon>Ascomycota</taxon>
        <taxon>Pezizomycotina</taxon>
        <taxon>Eurotiomycetes</taxon>
        <taxon>Eurotiomycetidae</taxon>
        <taxon>Eurotiales</taxon>
        <taxon>Aspergillaceae</taxon>
        <taxon>Penicillium</taxon>
    </lineage>
</organism>